<feature type="transmembrane region" description="Helical" evidence="8">
    <location>
        <begin position="12"/>
        <end position="29"/>
    </location>
</feature>
<gene>
    <name evidence="10" type="ORF">B4099_3094</name>
</gene>
<dbReference type="GO" id="GO:0005886">
    <property type="term" value="C:plasma membrane"/>
    <property type="evidence" value="ECO:0007669"/>
    <property type="project" value="UniProtKB-SubCell"/>
</dbReference>
<dbReference type="PANTHER" id="PTHR33908:SF3">
    <property type="entry name" value="UNDECAPRENYL PHOSPHATE-ALPHA-4-AMINO-4-DEOXY-L-ARABINOSE ARABINOSYL TRANSFERASE"/>
    <property type="match status" value="1"/>
</dbReference>
<keyword evidence="6 8" id="KW-1133">Transmembrane helix</keyword>
<keyword evidence="3" id="KW-0328">Glycosyltransferase</keyword>
<dbReference type="Pfam" id="PF13231">
    <property type="entry name" value="PMT_2"/>
    <property type="match status" value="1"/>
</dbReference>
<dbReference type="PANTHER" id="PTHR33908">
    <property type="entry name" value="MANNOSYLTRANSFERASE YKCB-RELATED"/>
    <property type="match status" value="1"/>
</dbReference>
<keyword evidence="5 8" id="KW-0812">Transmembrane</keyword>
<feature type="transmembrane region" description="Helical" evidence="8">
    <location>
        <begin position="92"/>
        <end position="113"/>
    </location>
</feature>
<feature type="transmembrane region" description="Helical" evidence="8">
    <location>
        <begin position="266"/>
        <end position="287"/>
    </location>
</feature>
<dbReference type="EMBL" id="LQYI01000011">
    <property type="protein sequence ID" value="KYC73113.1"/>
    <property type="molecule type" value="Genomic_DNA"/>
</dbReference>
<name>A0A150KI52_HEYCO</name>
<organism evidence="10 11">
    <name type="scientific">Heyndrickxia coagulans</name>
    <name type="common">Weizmannia coagulans</name>
    <dbReference type="NCBI Taxonomy" id="1398"/>
    <lineage>
        <taxon>Bacteria</taxon>
        <taxon>Bacillati</taxon>
        <taxon>Bacillota</taxon>
        <taxon>Bacilli</taxon>
        <taxon>Bacillales</taxon>
        <taxon>Bacillaceae</taxon>
        <taxon>Heyndrickxia</taxon>
    </lineage>
</organism>
<evidence type="ECO:0000256" key="7">
    <source>
        <dbReference type="ARBA" id="ARBA00023136"/>
    </source>
</evidence>
<dbReference type="PROSITE" id="PS51257">
    <property type="entry name" value="PROKAR_LIPOPROTEIN"/>
    <property type="match status" value="1"/>
</dbReference>
<evidence type="ECO:0000313" key="10">
    <source>
        <dbReference type="EMBL" id="KYC73113.1"/>
    </source>
</evidence>
<evidence type="ECO:0000256" key="4">
    <source>
        <dbReference type="ARBA" id="ARBA00022679"/>
    </source>
</evidence>
<protein>
    <recommendedName>
        <fullName evidence="9">Glycosyltransferase RgtA/B/C/D-like domain-containing protein</fullName>
    </recommendedName>
</protein>
<dbReference type="GO" id="GO:0010041">
    <property type="term" value="P:response to iron(III) ion"/>
    <property type="evidence" value="ECO:0007669"/>
    <property type="project" value="TreeGrafter"/>
</dbReference>
<dbReference type="PATRIC" id="fig|1398.25.peg.397"/>
<dbReference type="GO" id="GO:0009103">
    <property type="term" value="P:lipopolysaccharide biosynthetic process"/>
    <property type="evidence" value="ECO:0007669"/>
    <property type="project" value="UniProtKB-ARBA"/>
</dbReference>
<accession>A0A150KI52</accession>
<evidence type="ECO:0000259" key="9">
    <source>
        <dbReference type="Pfam" id="PF13231"/>
    </source>
</evidence>
<keyword evidence="7 8" id="KW-0472">Membrane</keyword>
<comment type="caution">
    <text evidence="10">The sequence shown here is derived from an EMBL/GenBank/DDBJ whole genome shotgun (WGS) entry which is preliminary data.</text>
</comment>
<sequence length="493" mass="56968">MYWSDRKGNVIYFLLALILLSVACYNIFFNLGKFPIYSWDEARHGVNAYEMLRQGNFIVNTYRYKMDYWNLKPPLSYWAIMLGYKTAGFNALGLRLISGICAMLTIIIVGIFVKKNFGNAASLLSMLTLSTSTQFLINHSARTGDADSLYVFLFTVAILSLLLSEKKDYWLYVSGLAFALAFLTKSWHAGNIAVIMGLYLFITGKYKKLSFKKWMMLCLCMIVPILIWAVMRYQYDGFAFFQNMISYDLLHRSTVFIEGHVGDESYYGVILSHFYFLWFAVLLGMILVYHFHQNLSINLSKHEKRSYIIGLCLWVIVPFILYTLAKTKIRWYILPVYPPLAIMIGILASRILLKGKWLVKIVLLSTILFVAHYYEGEILMYVNNPIPNDQLSLIEKTKSLDGVRGYSLFKYHPKRHKAVWAQSAVLTAELVNDLKVQGGDFHAFLKNDRALLLVEKKFYTKQLAASNHLNIVASNHWGYILNKEKIRMKHQLN</sequence>
<evidence type="ECO:0000256" key="1">
    <source>
        <dbReference type="ARBA" id="ARBA00004651"/>
    </source>
</evidence>
<evidence type="ECO:0000256" key="5">
    <source>
        <dbReference type="ARBA" id="ARBA00022692"/>
    </source>
</evidence>
<dbReference type="InterPro" id="IPR050297">
    <property type="entry name" value="LipidA_mod_glycosyltrf_83"/>
</dbReference>
<feature type="transmembrane region" description="Helical" evidence="8">
    <location>
        <begin position="307"/>
        <end position="325"/>
    </location>
</feature>
<evidence type="ECO:0000256" key="8">
    <source>
        <dbReference type="SAM" id="Phobius"/>
    </source>
</evidence>
<proteinExistence type="predicted"/>
<keyword evidence="4" id="KW-0808">Transferase</keyword>
<comment type="subcellular location">
    <subcellularLocation>
        <location evidence="1">Cell membrane</location>
        <topology evidence="1">Multi-pass membrane protein</topology>
    </subcellularLocation>
</comment>
<feature type="domain" description="Glycosyltransferase RgtA/B/C/D-like" evidence="9">
    <location>
        <begin position="72"/>
        <end position="228"/>
    </location>
</feature>
<dbReference type="GO" id="GO:0016763">
    <property type="term" value="F:pentosyltransferase activity"/>
    <property type="evidence" value="ECO:0007669"/>
    <property type="project" value="TreeGrafter"/>
</dbReference>
<dbReference type="InterPro" id="IPR038731">
    <property type="entry name" value="RgtA/B/C-like"/>
</dbReference>
<evidence type="ECO:0000256" key="6">
    <source>
        <dbReference type="ARBA" id="ARBA00022989"/>
    </source>
</evidence>
<feature type="transmembrane region" description="Helical" evidence="8">
    <location>
        <begin position="331"/>
        <end position="352"/>
    </location>
</feature>
<reference evidence="10 11" key="1">
    <citation type="submission" date="2016-01" db="EMBL/GenBank/DDBJ databases">
        <title>Genome Sequences of Twelve Sporeforming Bacillus Species Isolated from Foods.</title>
        <authorList>
            <person name="Berendsen E.M."/>
            <person name="Wells-Bennik M.H."/>
            <person name="Krawcyk A.O."/>
            <person name="De Jong A."/>
            <person name="Holsappel S."/>
            <person name="Eijlander R.T."/>
            <person name="Kuipers O.P."/>
        </authorList>
    </citation>
    <scope>NUCLEOTIDE SEQUENCE [LARGE SCALE GENOMIC DNA]</scope>
    <source>
        <strain evidence="10 11">B4099</strain>
    </source>
</reference>
<dbReference type="Proteomes" id="UP000075304">
    <property type="component" value="Unassembled WGS sequence"/>
</dbReference>
<evidence type="ECO:0000256" key="2">
    <source>
        <dbReference type="ARBA" id="ARBA00022475"/>
    </source>
</evidence>
<keyword evidence="2" id="KW-1003">Cell membrane</keyword>
<evidence type="ECO:0000256" key="3">
    <source>
        <dbReference type="ARBA" id="ARBA00022676"/>
    </source>
</evidence>
<evidence type="ECO:0000313" key="11">
    <source>
        <dbReference type="Proteomes" id="UP000075304"/>
    </source>
</evidence>
<dbReference type="RefSeq" id="WP_061574242.1">
    <property type="nucleotide sequence ID" value="NZ_JAABON010000136.1"/>
</dbReference>
<dbReference type="AlphaFoldDB" id="A0A150KI52"/>
<feature type="transmembrane region" description="Helical" evidence="8">
    <location>
        <begin position="149"/>
        <end position="164"/>
    </location>
</feature>
<feature type="transmembrane region" description="Helical" evidence="8">
    <location>
        <begin position="170"/>
        <end position="202"/>
    </location>
</feature>
<feature type="transmembrane region" description="Helical" evidence="8">
    <location>
        <begin position="214"/>
        <end position="231"/>
    </location>
</feature>